<feature type="domain" description="UDP-glucose/GDP-mannose dehydrogenase C-terminal" evidence="4">
    <location>
        <begin position="313"/>
        <end position="403"/>
    </location>
</feature>
<keyword evidence="1" id="KW-0560">Oxidoreductase</keyword>
<proteinExistence type="inferred from homology"/>
<comment type="similarity">
    <text evidence="3">Belongs to the UDP-glucose/GDP-mannose dehydrogenase family.</text>
</comment>
<name>A0ABW5WBD9_9PSEU</name>
<dbReference type="InterPro" id="IPR017476">
    <property type="entry name" value="UDP-Glc/GDP-Man"/>
</dbReference>
<dbReference type="InterPro" id="IPR014026">
    <property type="entry name" value="UDP-Glc/GDP-Man_DH_dimer"/>
</dbReference>
<keyword evidence="6" id="KW-1185">Reference proteome</keyword>
<dbReference type="PANTHER" id="PTHR43491">
    <property type="entry name" value="UDP-N-ACETYL-D-MANNOSAMINE DEHYDROGENASE"/>
    <property type="match status" value="1"/>
</dbReference>
<dbReference type="NCBIfam" id="TIGR03026">
    <property type="entry name" value="NDP-sugDHase"/>
    <property type="match status" value="1"/>
</dbReference>
<dbReference type="SMART" id="SM00984">
    <property type="entry name" value="UDPG_MGDP_dh_C"/>
    <property type="match status" value="1"/>
</dbReference>
<dbReference type="Pfam" id="PF00984">
    <property type="entry name" value="UDPG_MGDP_dh"/>
    <property type="match status" value="1"/>
</dbReference>
<dbReference type="Gene3D" id="3.40.50.720">
    <property type="entry name" value="NAD(P)-binding Rossmann-like Domain"/>
    <property type="match status" value="2"/>
</dbReference>
<organism evidence="5 6">
    <name type="scientific">Prauserella oleivorans</name>
    <dbReference type="NCBI Taxonomy" id="1478153"/>
    <lineage>
        <taxon>Bacteria</taxon>
        <taxon>Bacillati</taxon>
        <taxon>Actinomycetota</taxon>
        <taxon>Actinomycetes</taxon>
        <taxon>Pseudonocardiales</taxon>
        <taxon>Pseudonocardiaceae</taxon>
        <taxon>Prauserella</taxon>
    </lineage>
</organism>
<accession>A0ABW5WBD9</accession>
<evidence type="ECO:0000256" key="3">
    <source>
        <dbReference type="PIRNR" id="PIRNR000124"/>
    </source>
</evidence>
<dbReference type="Pfam" id="PF03720">
    <property type="entry name" value="UDPG_MGDP_dh_C"/>
    <property type="match status" value="1"/>
</dbReference>
<dbReference type="InterPro" id="IPR036291">
    <property type="entry name" value="NAD(P)-bd_dom_sf"/>
</dbReference>
<evidence type="ECO:0000313" key="5">
    <source>
        <dbReference type="EMBL" id="MFD2799631.1"/>
    </source>
</evidence>
<dbReference type="SUPFAM" id="SSF52413">
    <property type="entry name" value="UDP-glucose/GDP-mannose dehydrogenase C-terminal domain"/>
    <property type="match status" value="1"/>
</dbReference>
<dbReference type="EMBL" id="JBHUOF010000011">
    <property type="protein sequence ID" value="MFD2799631.1"/>
    <property type="molecule type" value="Genomic_DNA"/>
</dbReference>
<dbReference type="SUPFAM" id="SSF48179">
    <property type="entry name" value="6-phosphogluconate dehydrogenase C-terminal domain-like"/>
    <property type="match status" value="1"/>
</dbReference>
<evidence type="ECO:0000256" key="1">
    <source>
        <dbReference type="ARBA" id="ARBA00023002"/>
    </source>
</evidence>
<evidence type="ECO:0000313" key="6">
    <source>
        <dbReference type="Proteomes" id="UP001597478"/>
    </source>
</evidence>
<dbReference type="Pfam" id="PF03721">
    <property type="entry name" value="UDPG_MGDP_dh_N"/>
    <property type="match status" value="1"/>
</dbReference>
<dbReference type="RefSeq" id="WP_377390045.1">
    <property type="nucleotide sequence ID" value="NZ_JBHSAN010000020.1"/>
</dbReference>
<gene>
    <name evidence="5" type="ORF">ACFS2C_09520</name>
</gene>
<reference evidence="6" key="1">
    <citation type="journal article" date="2019" name="Int. J. Syst. Evol. Microbiol.">
        <title>The Global Catalogue of Microorganisms (GCM) 10K type strain sequencing project: providing services to taxonomists for standard genome sequencing and annotation.</title>
        <authorList>
            <consortium name="The Broad Institute Genomics Platform"/>
            <consortium name="The Broad Institute Genome Sequencing Center for Infectious Disease"/>
            <person name="Wu L."/>
            <person name="Ma J."/>
        </authorList>
    </citation>
    <scope>NUCLEOTIDE SEQUENCE [LARGE SCALE GENOMIC DNA]</scope>
    <source>
        <strain evidence="6">IBRC-M 10906</strain>
    </source>
</reference>
<dbReference type="InterPro" id="IPR036220">
    <property type="entry name" value="UDP-Glc/GDP-Man_DH_C_sf"/>
</dbReference>
<comment type="caution">
    <text evidence="5">The sequence shown here is derived from an EMBL/GenBank/DDBJ whole genome shotgun (WGS) entry which is preliminary data.</text>
</comment>
<dbReference type="Proteomes" id="UP001597478">
    <property type="component" value="Unassembled WGS sequence"/>
</dbReference>
<keyword evidence="2" id="KW-0520">NAD</keyword>
<evidence type="ECO:0000256" key="2">
    <source>
        <dbReference type="ARBA" id="ARBA00023027"/>
    </source>
</evidence>
<dbReference type="InterPro" id="IPR014027">
    <property type="entry name" value="UDP-Glc/GDP-Man_DH_C"/>
</dbReference>
<dbReference type="SUPFAM" id="SSF51735">
    <property type="entry name" value="NAD(P)-binding Rossmann-fold domains"/>
    <property type="match status" value="1"/>
</dbReference>
<sequence>MAVVGLGYVGLPTALALAESGRPVIGFEISEARLADIKAGRADLLPADHERLSRHLGGQLEITSEQSQLAAVASIIVCVPTPVDEHLVPDLSALQGACTMVAETAVQGQTIVLTSTTYVGSTRELLVGALEARELFVGRDVFVAFSPERIDPGDASHTPERTPRVVGGVTEECTRRAVDLLADWTPVVHVVSSPEAAEATKLLENTFRAVNIAFANEFASAVRALNLDPMEVIAAASTKPYGFMPFYPGPGVGGHCIPCDPHYLLWDLRRRRVGSPVIEAAMTSIAHRPLHVVRRAQEVLAEHSTPLVGAKILLVGVTYKPGVADVRESPALEIIAELVRRGADVHYTDPHVDQIHIGERTLTAEAPQGPWDLVIVHTAHPGLDLGWLADEPVVLDTTYRLPLPHRQVL</sequence>
<evidence type="ECO:0000259" key="4">
    <source>
        <dbReference type="SMART" id="SM00984"/>
    </source>
</evidence>
<dbReference type="PIRSF" id="PIRSF000124">
    <property type="entry name" value="UDPglc_GDPman_dh"/>
    <property type="match status" value="1"/>
</dbReference>
<dbReference type="InterPro" id="IPR028359">
    <property type="entry name" value="UDP_ManNAc/GlcNAc_DH"/>
</dbReference>
<dbReference type="PIRSF" id="PIRSF500136">
    <property type="entry name" value="UDP_ManNAc_DH"/>
    <property type="match status" value="1"/>
</dbReference>
<dbReference type="InterPro" id="IPR008927">
    <property type="entry name" value="6-PGluconate_DH-like_C_sf"/>
</dbReference>
<protein>
    <submittedName>
        <fullName evidence="5">Nucleotide sugar dehydrogenase</fullName>
    </submittedName>
</protein>
<dbReference type="PANTHER" id="PTHR43491:SF1">
    <property type="entry name" value="UDP-N-ACETYL-D-MANNOSAMINE DEHYDROGENASE"/>
    <property type="match status" value="1"/>
</dbReference>
<dbReference type="InterPro" id="IPR001732">
    <property type="entry name" value="UDP-Glc/GDP-Man_DH_N"/>
</dbReference>